<dbReference type="InterPro" id="IPR000651">
    <property type="entry name" value="Ras-like_Gua-exchang_fac_N"/>
</dbReference>
<dbReference type="CDD" id="cd00155">
    <property type="entry name" value="RasGEF"/>
    <property type="match status" value="1"/>
</dbReference>
<evidence type="ECO:0000259" key="3">
    <source>
        <dbReference type="PROSITE" id="PS50009"/>
    </source>
</evidence>
<dbReference type="InterPro" id="IPR000591">
    <property type="entry name" value="DEP_dom"/>
</dbReference>
<dbReference type="InterPro" id="IPR036390">
    <property type="entry name" value="WH_DNA-bd_sf"/>
</dbReference>
<feature type="domain" description="Cyclic nucleotide-binding" evidence="4">
    <location>
        <begin position="467"/>
        <end position="573"/>
    </location>
</feature>
<evidence type="ECO:0000259" key="6">
    <source>
        <dbReference type="PROSITE" id="PS50212"/>
    </source>
</evidence>
<dbReference type="SMART" id="SM00100">
    <property type="entry name" value="cNMP"/>
    <property type="match status" value="2"/>
</dbReference>
<dbReference type="CDD" id="cd00038">
    <property type="entry name" value="CAP_ED"/>
    <property type="match status" value="2"/>
</dbReference>
<dbReference type="Proteomes" id="UP000035681">
    <property type="component" value="Unplaced"/>
</dbReference>
<reference evidence="8" key="1">
    <citation type="submission" date="2024-02" db="UniProtKB">
        <authorList>
            <consortium name="WormBaseParasite"/>
        </authorList>
    </citation>
    <scope>IDENTIFICATION</scope>
</reference>
<sequence>MPIPPGYNGYNIGQYQTSYQQKSIVEELMKKLKKNGILSNVSDNLLYQILSCSEMIPERVSGKVILFQQGDPVSSWYLLISGQIELYLPSSCNLIYSGYHLKTLNSGALFGELQLLTHSCSGRVKKVAEFIKIHHSHFLKIYNYIFFKHADYLQQYLTIMQDIVNEKGQIKQNSSNEGLSFNDEEDIPPFNNILTSPSQQNNYQKNINNIMDSSFIQQNNPYDIQRYSPNFITNSGRNKRFLPDSNCIPSIGQQKHSMVNESYEQPTETWNANGNVFEFSKPMNMEKQIIEIGLLLKRTMEVESSELMQSRTYQQRVFENVMFGSEIVDWLEELTDRYLNSSTNNSFNRSHIVGMWQYLLENNIISHVTNELQFKDCRIPYRWTIDDPLEKFFNKKMIRHDYEDMSGQFVQPLINEGLNELDMKQALFHLSSLGPDALFRMILNKPSQERSPEELQFVYSELLHLKALSHLSTMVKRELASVIHFEQHPNAGTILFRQGDEGKSWYIILKGSVDVSIHGKVISKKGIVNTLHEGDDFGKLALVNDSPRAATIALREDNSQFLRVDKHDFNRILRDAEANTVRLNEHGKDVLVLEKVNISYKNNIDFGNDLSSYPNITSQTHCCYSVMAGQPEKMLEYILETRIDAVNDDEPLDTFLEDFILTHIIYFHTNLLCSYLKDYYMRKSYLPTRIDGRGFHSIDNDIDLEQRLIAKRRVVWFIKVWQDVLQTSFFLDKIANSFVEEINSCVLEDSQNLPGMQMVLEKMRQIKRIKENVMKRLNRHPALLLNCGAYSDQAPAPQSALQIDICNQTIYTTENTYVTITVSLDKTANDIIEVCKPRLRFKDNYEQKFLVEVKSNGNRVVFNGTDISIPTVISHNSKLYIVNKEEIDTLIPTEDQNRITWDIPTYVSIFDRLRCSEIAQQLTQFHNQLFEATNEHELIINVLGRDKFPGQSCSNLDILMRRFNEMQYWAVTEILLQRCHARRVEILRKFIKIANYCKENNDLLSLFAITLGLSSAPISRLNILWKSLPQKFSRQYAGFESLLDPSRNHRSYRIFMSKLTPPIIPFVPLLLKDLTFTHEGNKTYYTGLVNFEKMHMIANVLRSFKNCKASSLGFIPAVKKPEQMHWVKNFIIIDNPKKLMELSYQVEGRKI</sequence>
<dbReference type="PROSITE" id="PS50042">
    <property type="entry name" value="CNMP_BINDING_3"/>
    <property type="match status" value="2"/>
</dbReference>
<dbReference type="Gene3D" id="1.10.8.1240">
    <property type="match status" value="1"/>
</dbReference>
<dbReference type="Gene3D" id="2.60.120.10">
    <property type="entry name" value="Jelly Rolls"/>
    <property type="match status" value="2"/>
</dbReference>
<dbReference type="InterPro" id="IPR018490">
    <property type="entry name" value="cNMP-bd_dom_sf"/>
</dbReference>
<evidence type="ECO:0000259" key="4">
    <source>
        <dbReference type="PROSITE" id="PS50042"/>
    </source>
</evidence>
<proteinExistence type="predicted"/>
<dbReference type="PROSITE" id="PS50212">
    <property type="entry name" value="RASGEF_NTER"/>
    <property type="match status" value="1"/>
</dbReference>
<dbReference type="WBParaSite" id="TCONS_00001669.p1">
    <property type="protein sequence ID" value="TCONS_00001669.p1"/>
    <property type="gene ID" value="XLOC_001548"/>
</dbReference>
<dbReference type="SUPFAM" id="SSF51206">
    <property type="entry name" value="cAMP-binding domain-like"/>
    <property type="match status" value="2"/>
</dbReference>
<dbReference type="SUPFAM" id="SSF54236">
    <property type="entry name" value="Ubiquitin-like"/>
    <property type="match status" value="1"/>
</dbReference>
<dbReference type="PRINTS" id="PR00103">
    <property type="entry name" value="CAMPKINASE"/>
</dbReference>
<organism evidence="7 8">
    <name type="scientific">Strongyloides stercoralis</name>
    <name type="common">Threadworm</name>
    <dbReference type="NCBI Taxonomy" id="6248"/>
    <lineage>
        <taxon>Eukaryota</taxon>
        <taxon>Metazoa</taxon>
        <taxon>Ecdysozoa</taxon>
        <taxon>Nematoda</taxon>
        <taxon>Chromadorea</taxon>
        <taxon>Rhabditida</taxon>
        <taxon>Tylenchina</taxon>
        <taxon>Panagrolaimomorpha</taxon>
        <taxon>Strongyloidoidea</taxon>
        <taxon>Strongyloididae</taxon>
        <taxon>Strongyloides</taxon>
    </lineage>
</organism>
<dbReference type="PANTHER" id="PTHR23113">
    <property type="entry name" value="GUANINE NUCLEOTIDE EXCHANGE FACTOR"/>
    <property type="match status" value="1"/>
</dbReference>
<dbReference type="Pfam" id="PF00617">
    <property type="entry name" value="RasGEF"/>
    <property type="match status" value="1"/>
</dbReference>
<dbReference type="GO" id="GO:0005085">
    <property type="term" value="F:guanyl-nucleotide exchange factor activity"/>
    <property type="evidence" value="ECO:0007669"/>
    <property type="project" value="UniProtKB-KW"/>
</dbReference>
<dbReference type="SMART" id="SM00049">
    <property type="entry name" value="DEP"/>
    <property type="match status" value="1"/>
</dbReference>
<feature type="domain" description="N-terminal Ras-GEF" evidence="6">
    <location>
        <begin position="622"/>
        <end position="767"/>
    </location>
</feature>
<dbReference type="GO" id="GO:0007265">
    <property type="term" value="P:Ras protein signal transduction"/>
    <property type="evidence" value="ECO:0007669"/>
    <property type="project" value="TreeGrafter"/>
</dbReference>
<dbReference type="InterPro" id="IPR036964">
    <property type="entry name" value="RASGEF_cat_dom_sf"/>
</dbReference>
<evidence type="ECO:0000313" key="8">
    <source>
        <dbReference type="WBParaSite" id="TCONS_00001669.p1"/>
    </source>
</evidence>
<keyword evidence="1 2" id="KW-0344">Guanine-nucleotide releasing factor</keyword>
<dbReference type="SMART" id="SM00229">
    <property type="entry name" value="RasGEFN"/>
    <property type="match status" value="1"/>
</dbReference>
<dbReference type="InterPro" id="IPR000595">
    <property type="entry name" value="cNMP-bd_dom"/>
</dbReference>
<evidence type="ECO:0000313" key="7">
    <source>
        <dbReference type="Proteomes" id="UP000035681"/>
    </source>
</evidence>
<dbReference type="InterPro" id="IPR036388">
    <property type="entry name" value="WH-like_DNA-bd_sf"/>
</dbReference>
<dbReference type="PROSITE" id="PS50186">
    <property type="entry name" value="DEP"/>
    <property type="match status" value="1"/>
</dbReference>
<accession>A0AAF5CVJ8</accession>
<dbReference type="Gene3D" id="1.10.840.10">
    <property type="entry name" value="Ras guanine-nucleotide exchange factors catalytic domain"/>
    <property type="match status" value="1"/>
</dbReference>
<evidence type="ECO:0000256" key="2">
    <source>
        <dbReference type="PROSITE-ProRule" id="PRU00168"/>
    </source>
</evidence>
<feature type="domain" description="Cyclic nucleotide-binding" evidence="4">
    <location>
        <begin position="37"/>
        <end position="127"/>
    </location>
</feature>
<keyword evidence="7" id="KW-1185">Reference proteome</keyword>
<dbReference type="PROSITE" id="PS50009">
    <property type="entry name" value="RASGEF_CAT"/>
    <property type="match status" value="1"/>
</dbReference>
<dbReference type="PANTHER" id="PTHR23113:SF327">
    <property type="entry name" value="EXCHANGE PROTEIN DIRECTLY ACTIVATED BY CAMP, ISOFORM E"/>
    <property type="match status" value="1"/>
</dbReference>
<dbReference type="SMART" id="SM00147">
    <property type="entry name" value="RasGEF"/>
    <property type="match status" value="1"/>
</dbReference>
<dbReference type="Pfam" id="PF00610">
    <property type="entry name" value="DEP"/>
    <property type="match status" value="1"/>
</dbReference>
<dbReference type="SUPFAM" id="SSF48366">
    <property type="entry name" value="Ras GEF"/>
    <property type="match status" value="1"/>
</dbReference>
<evidence type="ECO:0000256" key="1">
    <source>
        <dbReference type="ARBA" id="ARBA00022658"/>
    </source>
</evidence>
<dbReference type="AlphaFoldDB" id="A0AAF5CVJ8"/>
<dbReference type="InterPro" id="IPR029071">
    <property type="entry name" value="Ubiquitin-like_domsf"/>
</dbReference>
<dbReference type="InterPro" id="IPR001895">
    <property type="entry name" value="RASGEF_cat_dom"/>
</dbReference>
<dbReference type="InterPro" id="IPR008937">
    <property type="entry name" value="Ras-like_GEF"/>
</dbReference>
<evidence type="ECO:0000259" key="5">
    <source>
        <dbReference type="PROSITE" id="PS50186"/>
    </source>
</evidence>
<dbReference type="InterPro" id="IPR023578">
    <property type="entry name" value="Ras_GEF_dom_sf"/>
</dbReference>
<dbReference type="Gene3D" id="1.10.10.10">
    <property type="entry name" value="Winged helix-like DNA-binding domain superfamily/Winged helix DNA-binding domain"/>
    <property type="match status" value="1"/>
</dbReference>
<dbReference type="GO" id="GO:0005886">
    <property type="term" value="C:plasma membrane"/>
    <property type="evidence" value="ECO:0007669"/>
    <property type="project" value="TreeGrafter"/>
</dbReference>
<feature type="domain" description="DEP" evidence="5">
    <location>
        <begin position="290"/>
        <end position="385"/>
    </location>
</feature>
<dbReference type="Gene3D" id="3.10.20.90">
    <property type="entry name" value="Phosphatidylinositol 3-kinase Catalytic Subunit, Chain A, domain 1"/>
    <property type="match status" value="1"/>
</dbReference>
<name>A0AAF5CVJ8_STRER</name>
<dbReference type="PROSITE" id="PS00720">
    <property type="entry name" value="RASGEF"/>
    <property type="match status" value="1"/>
</dbReference>
<dbReference type="Pfam" id="PF00027">
    <property type="entry name" value="cNMP_binding"/>
    <property type="match status" value="2"/>
</dbReference>
<protein>
    <submittedName>
        <fullName evidence="8">Rap guanine nucleotide exchange factor 4</fullName>
    </submittedName>
</protein>
<dbReference type="SUPFAM" id="SSF46785">
    <property type="entry name" value="Winged helix' DNA-binding domain"/>
    <property type="match status" value="1"/>
</dbReference>
<feature type="domain" description="Ras-GEF" evidence="3">
    <location>
        <begin position="914"/>
        <end position="1149"/>
    </location>
</feature>
<dbReference type="InterPro" id="IPR014710">
    <property type="entry name" value="RmlC-like_jellyroll"/>
</dbReference>
<dbReference type="Gene3D" id="1.20.870.10">
    <property type="entry name" value="Son of sevenless (SoS) protein Chain: S domain 1"/>
    <property type="match status" value="1"/>
</dbReference>
<dbReference type="InterPro" id="IPR019804">
    <property type="entry name" value="Ras_G-nucl-exch_fac_CS"/>
</dbReference>